<dbReference type="RefSeq" id="WP_077668816.1">
    <property type="nucleotide sequence ID" value="NZ_MUFB01000051.1"/>
</dbReference>
<gene>
    <name evidence="1" type="ORF">BZG73_15860</name>
</gene>
<comment type="caution">
    <text evidence="1">The sequence shown here is derived from an EMBL/GenBank/DDBJ whole genome shotgun (WGS) entry which is preliminary data.</text>
</comment>
<keyword evidence="2" id="KW-1185">Reference proteome</keyword>
<protein>
    <submittedName>
        <fullName evidence="1">Uncharacterized protein</fullName>
    </submittedName>
</protein>
<evidence type="ECO:0000313" key="1">
    <source>
        <dbReference type="EMBL" id="OOE78672.1"/>
    </source>
</evidence>
<name>A0ABX3K4R3_9GAMM</name>
<reference evidence="1 2" key="1">
    <citation type="journal article" date="2017" name="Genome Announc.">
        <title>Draft Genome Sequences of Salinivibrio proteolyticus, Salinivibrio sharmensis, Salinivibrio siamensis, Salinivibrio costicola subsp. alcaliphilus, Salinivibrio costicola subsp. vallismortis, and 29 New Isolates Belonging to the Genus Salinivibrio.</title>
        <authorList>
            <person name="Lopez-Hermoso C."/>
            <person name="de la Haba R.R."/>
            <person name="Sanchez-Porro C."/>
            <person name="Bayliss S.C."/>
            <person name="Feil E.J."/>
            <person name="Ventosa A."/>
        </authorList>
    </citation>
    <scope>NUCLEOTIDE SEQUENCE [LARGE SCALE GENOMIC DNA]</scope>
    <source>
        <strain evidence="1 2">JCM 14472</strain>
    </source>
</reference>
<dbReference type="EMBL" id="MUFB01000051">
    <property type="protein sequence ID" value="OOE78672.1"/>
    <property type="molecule type" value="Genomic_DNA"/>
</dbReference>
<organism evidence="1 2">
    <name type="scientific">Salinivibrio siamensis</name>
    <dbReference type="NCBI Taxonomy" id="414286"/>
    <lineage>
        <taxon>Bacteria</taxon>
        <taxon>Pseudomonadati</taxon>
        <taxon>Pseudomonadota</taxon>
        <taxon>Gammaproteobacteria</taxon>
        <taxon>Vibrionales</taxon>
        <taxon>Vibrionaceae</taxon>
        <taxon>Salinivibrio</taxon>
    </lineage>
</organism>
<accession>A0ABX3K4R3</accession>
<proteinExistence type="predicted"/>
<dbReference type="Proteomes" id="UP000189410">
    <property type="component" value="Unassembled WGS sequence"/>
</dbReference>
<sequence>MIVEKHRVAQVIAMKTRGQITALPLSGYPSLLAKAGIKPPCSPNEHNSYMIELYLNREPNQMTDNSHLISTSEQWLNESDLVMLKKERRLNLEFDFKRKLVNPRMLSICGKEHISFDSVPWRSTEEAQQARVLFDGWRVDNCLKTIADWESWEDYYESAITTKGTGIKVTSEGSVGILRRVFIRAVVQKKWGCDAGFTYKALASQLTELGYKTTEDECKNAKRSKLPEHAVPVTARTIVFTKKLLKLYPAMELFKFFPCARLEEVNHRLHTIVV</sequence>
<evidence type="ECO:0000313" key="2">
    <source>
        <dbReference type="Proteomes" id="UP000189410"/>
    </source>
</evidence>